<organism evidence="1 2">
    <name type="scientific">Candidozyma auris</name>
    <name type="common">Yeast</name>
    <name type="synonym">Candida auris</name>
    <dbReference type="NCBI Taxonomy" id="498019"/>
    <lineage>
        <taxon>Eukaryota</taxon>
        <taxon>Fungi</taxon>
        <taxon>Dikarya</taxon>
        <taxon>Ascomycota</taxon>
        <taxon>Saccharomycotina</taxon>
        <taxon>Pichiomycetes</taxon>
        <taxon>Metschnikowiaceae</taxon>
        <taxon>Candidozyma</taxon>
    </lineage>
</organism>
<reference evidence="2" key="1">
    <citation type="journal article" date="2015" name="BMC Genomics">
        <title>Draft genome of a commonly misdiagnosed multidrug resistant pathogen Candida auris.</title>
        <authorList>
            <person name="Chatterjee S."/>
            <person name="Alampalli S.V."/>
            <person name="Nageshan R.K."/>
            <person name="Chettiar S.T."/>
            <person name="Joshi S."/>
            <person name="Tatu U.S."/>
        </authorList>
    </citation>
    <scope>NUCLEOTIDE SEQUENCE [LARGE SCALE GENOMIC DNA]</scope>
    <source>
        <strain evidence="2">6684</strain>
    </source>
</reference>
<gene>
    <name evidence="1" type="ORF">QG37_02750</name>
</gene>
<dbReference type="VEuPathDB" id="FungiDB:QG37_02750"/>
<dbReference type="AlphaFoldDB" id="A0A0L0P2F9"/>
<protein>
    <submittedName>
        <fullName evidence="1">Uncharacterized protein</fullName>
    </submittedName>
</protein>
<dbReference type="Proteomes" id="UP000037122">
    <property type="component" value="Unassembled WGS sequence"/>
</dbReference>
<accession>A0A0L0P2F9</accession>
<evidence type="ECO:0000313" key="2">
    <source>
        <dbReference type="Proteomes" id="UP000037122"/>
    </source>
</evidence>
<name>A0A0L0P2F9_CANAR</name>
<evidence type="ECO:0000313" key="1">
    <source>
        <dbReference type="EMBL" id="KNE00211.1"/>
    </source>
</evidence>
<proteinExistence type="predicted"/>
<sequence>MAWGICNGTVGHMRGGGTVVGGSRRNIGGTIWGAAWGTASSRKDDGFLGWTETHQVGEIFFRLLPQKILISGSSTHRFALCNPGVFRCLCYWSRSGAPGAVARAIVKKRKQMERDELDGLRNHRWEG</sequence>
<comment type="caution">
    <text evidence="1">The sequence shown here is derived from an EMBL/GenBank/DDBJ whole genome shotgun (WGS) entry which is preliminary data.</text>
</comment>
<dbReference type="EMBL" id="LGST01000019">
    <property type="protein sequence ID" value="KNE00211.1"/>
    <property type="molecule type" value="Genomic_DNA"/>
</dbReference>